<reference evidence="4 6" key="2">
    <citation type="journal article" date="2019" name="Nat. Microbiol.">
        <title>Wide diversity of methane and short-chain alkane metabolisms in uncultured archaea.</title>
        <authorList>
            <person name="Borrel G."/>
            <person name="Adam P.S."/>
            <person name="McKay L.J."/>
            <person name="Chen L.X."/>
            <person name="Sierra-Garcia I.N."/>
            <person name="Sieber C.M."/>
            <person name="Letourneur Q."/>
            <person name="Ghozlane A."/>
            <person name="Andersen G.L."/>
            <person name="Li W.J."/>
            <person name="Hallam S.J."/>
            <person name="Muyzer G."/>
            <person name="de Oliveira V.M."/>
            <person name="Inskeep W.P."/>
            <person name="Banfield J.F."/>
            <person name="Gribaldo S."/>
        </authorList>
    </citation>
    <scope>NUCLEOTIDE SEQUENCE [LARGE SCALE GENOMIC DNA]</scope>
    <source>
        <strain evidence="4">NM4</strain>
    </source>
</reference>
<dbReference type="InterPro" id="IPR052198">
    <property type="entry name" value="IorB_Oxidoreductase"/>
</dbReference>
<dbReference type="Proteomes" id="UP000316217">
    <property type="component" value="Unassembled WGS sequence"/>
</dbReference>
<dbReference type="Pfam" id="PF01558">
    <property type="entry name" value="POR"/>
    <property type="match status" value="1"/>
</dbReference>
<feature type="domain" description="Pyruvate/ketoisovalerate oxidoreductase catalytic" evidence="2">
    <location>
        <begin position="12"/>
        <end position="193"/>
    </location>
</feature>
<dbReference type="Proteomes" id="UP000277582">
    <property type="component" value="Unassembled WGS sequence"/>
</dbReference>
<reference evidence="3 5" key="1">
    <citation type="submission" date="2018-10" db="EMBL/GenBank/DDBJ databases">
        <title>Co-occurring genomic capacity for anaerobic methane metabolism and dissimilatory sulfite reduction discovered in the Korarchaeota.</title>
        <authorList>
            <person name="Mckay L.J."/>
            <person name="Dlakic M."/>
            <person name="Fields M.W."/>
            <person name="Delmont T.O."/>
            <person name="Eren A.M."/>
            <person name="Jay Z.J."/>
            <person name="Klingelsmith K.B."/>
            <person name="Rusch D.B."/>
            <person name="Inskeep W.P."/>
        </authorList>
    </citation>
    <scope>NUCLEOTIDE SEQUENCE [LARGE SCALE GENOMIC DNA]</scope>
    <source>
        <strain evidence="3 5">MDKW</strain>
    </source>
</reference>
<evidence type="ECO:0000259" key="2">
    <source>
        <dbReference type="Pfam" id="PF01558"/>
    </source>
</evidence>
<dbReference type="InterPro" id="IPR019752">
    <property type="entry name" value="Pyrv/ketoisovalerate_OxRed_cat"/>
</dbReference>
<dbReference type="Gene3D" id="3.40.920.10">
    <property type="entry name" value="Pyruvate-ferredoxin oxidoreductase, PFOR, domain III"/>
    <property type="match status" value="1"/>
</dbReference>
<protein>
    <recommendedName>
        <fullName evidence="2">Pyruvate/ketoisovalerate oxidoreductase catalytic domain-containing protein</fullName>
    </recommendedName>
</protein>
<name>A0A3R9R2E5_9CREN</name>
<sequence length="199" mass="21555">MDELNVIIAGVGGQGILFMSRVLGHAAVKRGLNFIQTEIHGLSQRYGSIHTEIRIGKDVQSPLILEGTLDLLIALEPLEALRKANYVNQRTTVVMDVHEITPVTAYIEKARVPDVDEIISDLKAVGAKKIITVSATDIAVEIGDPVLANSVMLGAVSTAGVLPFSKDEIRSSLSELSPARYRELNLRAFDAGLKEAKDR</sequence>
<dbReference type="EMBL" id="RCOS01000027">
    <property type="protein sequence ID" value="RSN77768.1"/>
    <property type="molecule type" value="Genomic_DNA"/>
</dbReference>
<gene>
    <name evidence="3" type="ORF">D6D85_01940</name>
    <name evidence="4" type="ORF">EF810_07580</name>
</gene>
<proteinExistence type="predicted"/>
<dbReference type="EMBL" id="RXII01000120">
    <property type="protein sequence ID" value="RZN58308.1"/>
    <property type="molecule type" value="Genomic_DNA"/>
</dbReference>
<evidence type="ECO:0000313" key="3">
    <source>
        <dbReference type="EMBL" id="RSN77768.1"/>
    </source>
</evidence>
<dbReference type="OrthoDB" id="53326at2157"/>
<evidence type="ECO:0000313" key="4">
    <source>
        <dbReference type="EMBL" id="RZN58308.1"/>
    </source>
</evidence>
<evidence type="ECO:0000256" key="1">
    <source>
        <dbReference type="ARBA" id="ARBA00023002"/>
    </source>
</evidence>
<dbReference type="GO" id="GO:0016903">
    <property type="term" value="F:oxidoreductase activity, acting on the aldehyde or oxo group of donors"/>
    <property type="evidence" value="ECO:0007669"/>
    <property type="project" value="InterPro"/>
</dbReference>
<dbReference type="SUPFAM" id="SSF53323">
    <property type="entry name" value="Pyruvate-ferredoxin oxidoreductase, PFOR, domain III"/>
    <property type="match status" value="1"/>
</dbReference>
<dbReference type="InterPro" id="IPR002869">
    <property type="entry name" value="Pyrv_flavodox_OxRed_cen"/>
</dbReference>
<dbReference type="RefSeq" id="WP_125670382.1">
    <property type="nucleotide sequence ID" value="NZ_RCOS01000027.1"/>
</dbReference>
<organism evidence="3 5">
    <name type="scientific">Candidatus Methanodesulfokora washburnensis</name>
    <dbReference type="NCBI Taxonomy" id="2478471"/>
    <lineage>
        <taxon>Archaea</taxon>
        <taxon>Thermoproteota</taxon>
        <taxon>Candidatus Korarchaeia</taxon>
        <taxon>Candidatus Korarchaeia incertae sedis</taxon>
        <taxon>Candidatus Methanodesulfokora</taxon>
    </lineage>
</organism>
<evidence type="ECO:0000313" key="5">
    <source>
        <dbReference type="Proteomes" id="UP000277582"/>
    </source>
</evidence>
<keyword evidence="5" id="KW-1185">Reference proteome</keyword>
<dbReference type="PANTHER" id="PTHR43854">
    <property type="entry name" value="INDOLEPYRUVATE OXIDOREDUCTASE SUBUNIT IORB"/>
    <property type="match status" value="1"/>
</dbReference>
<comment type="caution">
    <text evidence="3">The sequence shown here is derived from an EMBL/GenBank/DDBJ whole genome shotgun (WGS) entry which is preliminary data.</text>
</comment>
<accession>A0A3R9R2E5</accession>
<dbReference type="AlphaFoldDB" id="A0A3R9R2E5"/>
<evidence type="ECO:0000313" key="6">
    <source>
        <dbReference type="Proteomes" id="UP000316217"/>
    </source>
</evidence>
<keyword evidence="1" id="KW-0560">Oxidoreductase</keyword>
<dbReference type="PANTHER" id="PTHR43854:SF1">
    <property type="entry name" value="INDOLEPYRUVATE OXIDOREDUCTASE SUBUNIT IORB"/>
    <property type="match status" value="1"/>
</dbReference>